<feature type="binding site" evidence="10">
    <location>
        <position position="61"/>
    </location>
    <ligand>
        <name>Mn(2+)</name>
        <dbReference type="ChEBI" id="CHEBI:29035"/>
        <label>2</label>
    </ligand>
</feature>
<evidence type="ECO:0000313" key="12">
    <source>
        <dbReference type="EMBL" id="MBK6008475.1"/>
    </source>
</evidence>
<evidence type="ECO:0000256" key="5">
    <source>
        <dbReference type="ARBA" id="ARBA00022723"/>
    </source>
</evidence>
<feature type="binding site" evidence="10">
    <location>
        <position position="61"/>
    </location>
    <ligand>
        <name>Mn(2+)</name>
        <dbReference type="ChEBI" id="CHEBI:29035"/>
        <label>1</label>
    </ligand>
</feature>
<comment type="function">
    <text evidence="10">Hydrolyzes the pyrophosphate bond of UDP-2,3-diacylglucosamine to yield 2,3-diacylglucosamine 1-phosphate (lipid X) and UMP by catalyzing the attack of water at the alpha-P atom. Involved in the biosynthesis of lipid A, a phosphorylated glycolipid that anchors the lipopolysaccharide to the outer membrane of the cell.</text>
</comment>
<dbReference type="GO" id="GO:0019897">
    <property type="term" value="C:extrinsic component of plasma membrane"/>
    <property type="evidence" value="ECO:0007669"/>
    <property type="project" value="UniProtKB-UniRule"/>
</dbReference>
<evidence type="ECO:0000256" key="7">
    <source>
        <dbReference type="ARBA" id="ARBA00023098"/>
    </source>
</evidence>
<dbReference type="GO" id="GO:0009245">
    <property type="term" value="P:lipid A biosynthetic process"/>
    <property type="evidence" value="ECO:0007669"/>
    <property type="project" value="UniProtKB-UniRule"/>
</dbReference>
<keyword evidence="2 10" id="KW-0444">Lipid biosynthesis</keyword>
<evidence type="ECO:0000256" key="2">
    <source>
        <dbReference type="ARBA" id="ARBA00022516"/>
    </source>
</evidence>
<dbReference type="Gene3D" id="3.60.21.10">
    <property type="match status" value="1"/>
</dbReference>
<comment type="similarity">
    <text evidence="10">Belongs to the LpxH family.</text>
</comment>
<evidence type="ECO:0000313" key="13">
    <source>
        <dbReference type="Proteomes" id="UP000630528"/>
    </source>
</evidence>
<feature type="binding site" evidence="10">
    <location>
        <position position="32"/>
    </location>
    <ligand>
        <name>Mn(2+)</name>
        <dbReference type="ChEBI" id="CHEBI:29035"/>
        <label>1</label>
    </ligand>
</feature>
<name>A0A934TW76_9BURK</name>
<evidence type="ECO:0000256" key="1">
    <source>
        <dbReference type="ARBA" id="ARBA00022475"/>
    </source>
</evidence>
<keyword evidence="13" id="KW-1185">Reference proteome</keyword>
<dbReference type="RefSeq" id="WP_201176144.1">
    <property type="nucleotide sequence ID" value="NZ_JAEPWM010000010.1"/>
</dbReference>
<proteinExistence type="inferred from homology"/>
<feature type="binding site" evidence="10">
    <location>
        <position position="215"/>
    </location>
    <ligand>
        <name>Mn(2+)</name>
        <dbReference type="ChEBI" id="CHEBI:29035"/>
        <label>2</label>
    </ligand>
</feature>
<evidence type="ECO:0000256" key="4">
    <source>
        <dbReference type="ARBA" id="ARBA00022556"/>
    </source>
</evidence>
<comment type="pathway">
    <text evidence="10">Glycolipid biosynthesis; lipid IV(A) biosynthesis; lipid IV(A) from (3R)-3-hydroxytetradecanoyl-[acyl-carrier-protein] and UDP-N-acetyl-alpha-D-glucosamine: step 4/6.</text>
</comment>
<evidence type="ECO:0000256" key="10">
    <source>
        <dbReference type="HAMAP-Rule" id="MF_00575"/>
    </source>
</evidence>
<sequence length="262" mass="28789">MNTGAAAASAPAAQEWRAPAGWRSVECISDLHLQASDPATFAAWQRYMAALRADALFILGDLFEAWVGDDAAEVEGFEQQCANILRATARRMPVFFLAGNRDFLVGAQFAQATGVQLLQDPTVLVFGPRRWLLSHGDALCIADTEYLAFREQVRNPAWQHAFLAQPLAARQQVARGMRAESEQLKRSGREYPDVDTAAALQWLSAANADVLVHGHTHRPAEHALDATRRRIVLSDWDAAGVPPRLQALRLHADGHSERVPLA</sequence>
<dbReference type="InterPro" id="IPR043461">
    <property type="entry name" value="LpxH-like"/>
</dbReference>
<keyword evidence="5 10" id="KW-0479">Metal-binding</keyword>
<keyword evidence="8 10" id="KW-0472">Membrane</keyword>
<gene>
    <name evidence="10" type="primary">lpxH</name>
    <name evidence="12" type="ORF">JJB11_20425</name>
</gene>
<dbReference type="AlphaFoldDB" id="A0A934TW76"/>
<feature type="binding site" evidence="10">
    <location>
        <position position="181"/>
    </location>
    <ligand>
        <name>substrate</name>
    </ligand>
</feature>
<feature type="binding site" evidence="10">
    <location>
        <position position="215"/>
    </location>
    <ligand>
        <name>substrate</name>
    </ligand>
</feature>
<evidence type="ECO:0000256" key="6">
    <source>
        <dbReference type="ARBA" id="ARBA00022801"/>
    </source>
</evidence>
<feature type="binding site" evidence="10">
    <location>
        <position position="135"/>
    </location>
    <ligand>
        <name>Mn(2+)</name>
        <dbReference type="ChEBI" id="CHEBI:29035"/>
        <label>2</label>
    </ligand>
</feature>
<reference evidence="12" key="1">
    <citation type="journal article" date="2012" name="J. Microbiol. Biotechnol.">
        <title>Ramlibacter ginsenosidimutans sp. nov., with ginsenoside-converting activity.</title>
        <authorList>
            <person name="Wang L."/>
            <person name="An D.S."/>
            <person name="Kim S.G."/>
            <person name="Jin F.X."/>
            <person name="Kim S.C."/>
            <person name="Lee S.T."/>
            <person name="Im W.T."/>
        </authorList>
    </citation>
    <scope>NUCLEOTIDE SEQUENCE</scope>
    <source>
        <strain evidence="12">KACC 17527</strain>
    </source>
</reference>
<feature type="binding site" evidence="10">
    <location>
        <position position="143"/>
    </location>
    <ligand>
        <name>substrate</name>
    </ligand>
</feature>
<dbReference type="Pfam" id="PF00149">
    <property type="entry name" value="Metallophos"/>
    <property type="match status" value="1"/>
</dbReference>
<keyword evidence="3 10" id="KW-0997">Cell inner membrane</keyword>
<dbReference type="InterPro" id="IPR029052">
    <property type="entry name" value="Metallo-depent_PP-like"/>
</dbReference>
<dbReference type="Proteomes" id="UP000630528">
    <property type="component" value="Unassembled WGS sequence"/>
</dbReference>
<accession>A0A934TW76</accession>
<keyword evidence="6 10" id="KW-0378">Hydrolase</keyword>
<dbReference type="EMBL" id="JAEPWM010000010">
    <property type="protein sequence ID" value="MBK6008475.1"/>
    <property type="molecule type" value="Genomic_DNA"/>
</dbReference>
<feature type="binding site" evidence="10">
    <location>
        <position position="30"/>
    </location>
    <ligand>
        <name>Mn(2+)</name>
        <dbReference type="ChEBI" id="CHEBI:29035"/>
        <label>1</label>
    </ligand>
</feature>
<evidence type="ECO:0000256" key="9">
    <source>
        <dbReference type="ARBA" id="ARBA00023211"/>
    </source>
</evidence>
<comment type="subcellular location">
    <subcellularLocation>
        <location evidence="10">Cell inner membrane</location>
        <topology evidence="10">Peripheral membrane protein</topology>
        <orientation evidence="10">Cytoplasmic side</orientation>
    </subcellularLocation>
</comment>
<dbReference type="NCBIfam" id="NF003743">
    <property type="entry name" value="PRK05340.1"/>
    <property type="match status" value="1"/>
</dbReference>
<comment type="caution">
    <text evidence="12">The sequence shown here is derived from an EMBL/GenBank/DDBJ whole genome shotgun (WGS) entry which is preliminary data.</text>
</comment>
<feature type="binding site" evidence="10">
    <location>
        <begin position="100"/>
        <end position="101"/>
    </location>
    <ligand>
        <name>substrate</name>
    </ligand>
</feature>
<feature type="domain" description="Calcineurin-like phosphoesterase" evidence="11">
    <location>
        <begin position="27"/>
        <end position="219"/>
    </location>
</feature>
<comment type="catalytic activity">
    <reaction evidence="10">
        <text>UDP-2-N,3-O-bis[(3R)-3-hydroxytetradecanoyl]-alpha-D-glucosamine + H2O = 2-N,3-O-bis[(3R)-3-hydroxytetradecanoyl]-alpha-D-glucosaminyl 1-phosphate + UMP + 2 H(+)</text>
        <dbReference type="Rhea" id="RHEA:25213"/>
        <dbReference type="ChEBI" id="CHEBI:15377"/>
        <dbReference type="ChEBI" id="CHEBI:15378"/>
        <dbReference type="ChEBI" id="CHEBI:57865"/>
        <dbReference type="ChEBI" id="CHEBI:57957"/>
        <dbReference type="ChEBI" id="CHEBI:78847"/>
        <dbReference type="EC" id="3.6.1.54"/>
    </reaction>
</comment>
<dbReference type="NCBIfam" id="TIGR01854">
    <property type="entry name" value="lipid_A_lpxH"/>
    <property type="match status" value="1"/>
</dbReference>
<comment type="caution">
    <text evidence="10">Lacks conserved residue(s) required for the propagation of feature annotation.</text>
</comment>
<dbReference type="PANTHER" id="PTHR34990:SF1">
    <property type="entry name" value="UDP-2,3-DIACYLGLUCOSAMINE HYDROLASE"/>
    <property type="match status" value="1"/>
</dbReference>
<dbReference type="HAMAP" id="MF_00575">
    <property type="entry name" value="LpxH"/>
    <property type="match status" value="1"/>
</dbReference>
<dbReference type="SUPFAM" id="SSF56300">
    <property type="entry name" value="Metallo-dependent phosphatases"/>
    <property type="match status" value="1"/>
</dbReference>
<dbReference type="GO" id="GO:0005737">
    <property type="term" value="C:cytoplasm"/>
    <property type="evidence" value="ECO:0007669"/>
    <property type="project" value="InterPro"/>
</dbReference>
<evidence type="ECO:0000259" key="11">
    <source>
        <dbReference type="Pfam" id="PF00149"/>
    </source>
</evidence>
<comment type="cofactor">
    <cofactor evidence="10">
        <name>Mn(2+)</name>
        <dbReference type="ChEBI" id="CHEBI:29035"/>
    </cofactor>
    <text evidence="10">Binds 2 Mn(2+) ions per subunit in a binuclear metal center.</text>
</comment>
<feature type="binding site" evidence="10">
    <location>
        <position position="217"/>
    </location>
    <ligand>
        <name>Mn(2+)</name>
        <dbReference type="ChEBI" id="CHEBI:29035"/>
        <label>1</label>
    </ligand>
</feature>
<keyword evidence="4 10" id="KW-0441">Lipid A biosynthesis</keyword>
<dbReference type="InterPro" id="IPR010138">
    <property type="entry name" value="UDP-diacylglucosamine_Hdrlase"/>
</dbReference>
<organism evidence="12 13">
    <name type="scientific">Ramlibacter ginsenosidimutans</name>
    <dbReference type="NCBI Taxonomy" id="502333"/>
    <lineage>
        <taxon>Bacteria</taxon>
        <taxon>Pseudomonadati</taxon>
        <taxon>Pseudomonadota</taxon>
        <taxon>Betaproteobacteria</taxon>
        <taxon>Burkholderiales</taxon>
        <taxon>Comamonadaceae</taxon>
        <taxon>Ramlibacter</taxon>
    </lineage>
</organism>
<dbReference type="CDD" id="cd07398">
    <property type="entry name" value="MPP_YbbF-LpxH"/>
    <property type="match status" value="1"/>
</dbReference>
<keyword evidence="1 10" id="KW-1003">Cell membrane</keyword>
<keyword evidence="9 10" id="KW-0464">Manganese</keyword>
<reference evidence="12" key="2">
    <citation type="submission" date="2021-01" db="EMBL/GenBank/DDBJ databases">
        <authorList>
            <person name="Kang M."/>
        </authorList>
    </citation>
    <scope>NUCLEOTIDE SEQUENCE</scope>
    <source>
        <strain evidence="12">KACC 17527</strain>
    </source>
</reference>
<dbReference type="GO" id="GO:0008758">
    <property type="term" value="F:UDP-2,3-diacylglucosamine hydrolase activity"/>
    <property type="evidence" value="ECO:0007669"/>
    <property type="project" value="UniProtKB-UniRule"/>
</dbReference>
<dbReference type="EC" id="3.6.1.54" evidence="10"/>
<dbReference type="GO" id="GO:0030145">
    <property type="term" value="F:manganese ion binding"/>
    <property type="evidence" value="ECO:0007669"/>
    <property type="project" value="UniProtKB-UniRule"/>
</dbReference>
<dbReference type="InterPro" id="IPR004843">
    <property type="entry name" value="Calcineurin-like_PHP"/>
</dbReference>
<dbReference type="PANTHER" id="PTHR34990">
    <property type="entry name" value="UDP-2,3-DIACYLGLUCOSAMINE HYDROLASE-RELATED"/>
    <property type="match status" value="1"/>
</dbReference>
<feature type="binding site" evidence="10">
    <location>
        <position position="100"/>
    </location>
    <ligand>
        <name>Mn(2+)</name>
        <dbReference type="ChEBI" id="CHEBI:29035"/>
        <label>2</label>
    </ligand>
</feature>
<protein>
    <recommendedName>
        <fullName evidence="10">UDP-2,3-diacylglucosamine hydrolase</fullName>
        <ecNumber evidence="10">3.6.1.54</ecNumber>
    </recommendedName>
    <alternativeName>
        <fullName evidence="10">UDP-2,3-diacylglucosamine diphosphatase</fullName>
    </alternativeName>
</protein>
<evidence type="ECO:0000256" key="3">
    <source>
        <dbReference type="ARBA" id="ARBA00022519"/>
    </source>
</evidence>
<keyword evidence="7 10" id="KW-0443">Lipid metabolism</keyword>
<evidence type="ECO:0000256" key="8">
    <source>
        <dbReference type="ARBA" id="ARBA00023136"/>
    </source>
</evidence>